<dbReference type="Proteomes" id="UP000664521">
    <property type="component" value="Unassembled WGS sequence"/>
</dbReference>
<keyword evidence="3" id="KW-1185">Reference proteome</keyword>
<organism evidence="2 3">
    <name type="scientific">Heterodermia speciosa</name>
    <dbReference type="NCBI Taxonomy" id="116794"/>
    <lineage>
        <taxon>Eukaryota</taxon>
        <taxon>Fungi</taxon>
        <taxon>Dikarya</taxon>
        <taxon>Ascomycota</taxon>
        <taxon>Pezizomycotina</taxon>
        <taxon>Lecanoromycetes</taxon>
        <taxon>OSLEUM clade</taxon>
        <taxon>Lecanoromycetidae</taxon>
        <taxon>Caliciales</taxon>
        <taxon>Physciaceae</taxon>
        <taxon>Heterodermia</taxon>
    </lineage>
</organism>
<evidence type="ECO:0000313" key="2">
    <source>
        <dbReference type="EMBL" id="CAF9938355.1"/>
    </source>
</evidence>
<feature type="domain" description="CinA C-terminal" evidence="1">
    <location>
        <begin position="12"/>
        <end position="166"/>
    </location>
</feature>
<comment type="caution">
    <text evidence="2">The sequence shown here is derived from an EMBL/GenBank/DDBJ whole genome shotgun (WGS) entry which is preliminary data.</text>
</comment>
<dbReference type="Gene3D" id="3.90.950.20">
    <property type="entry name" value="CinA-like"/>
    <property type="match status" value="1"/>
</dbReference>
<dbReference type="OrthoDB" id="2350783at2759"/>
<name>A0A8H3G9G5_9LECA</name>
<gene>
    <name evidence="2" type="ORF">HETSPECPRED_001045</name>
</gene>
<dbReference type="Pfam" id="PF02464">
    <property type="entry name" value="CinA"/>
    <property type="match status" value="1"/>
</dbReference>
<dbReference type="InterPro" id="IPR036653">
    <property type="entry name" value="CinA-like_C"/>
</dbReference>
<dbReference type="InterPro" id="IPR008136">
    <property type="entry name" value="CinA_C"/>
</dbReference>
<proteinExistence type="predicted"/>
<sequence length="173" mass="18112">MARSFPPAAVDAIVSEVANLLKQRKETVSIAETAAGGIISASLLSTPGASSFYKGGLTLYTLESRIAFAGWTQESIKSYKGPTPDVVKGLAENVREKLGSTYTICESGTAGPTGGNTRNRTPGYVALAVSTENGTHTKEIETGLGGDREKNMIAFSVEALTLLKEVIKGDAKL</sequence>
<dbReference type="SUPFAM" id="SSF142433">
    <property type="entry name" value="CinA-like"/>
    <property type="match status" value="1"/>
</dbReference>
<dbReference type="AlphaFoldDB" id="A0A8H3G9G5"/>
<evidence type="ECO:0000313" key="3">
    <source>
        <dbReference type="Proteomes" id="UP000664521"/>
    </source>
</evidence>
<dbReference type="EMBL" id="CAJPDS010000112">
    <property type="protein sequence ID" value="CAF9938355.1"/>
    <property type="molecule type" value="Genomic_DNA"/>
</dbReference>
<evidence type="ECO:0000259" key="1">
    <source>
        <dbReference type="Pfam" id="PF02464"/>
    </source>
</evidence>
<accession>A0A8H3G9G5</accession>
<reference evidence="2" key="1">
    <citation type="submission" date="2021-03" db="EMBL/GenBank/DDBJ databases">
        <authorList>
            <person name="Tagirdzhanova G."/>
        </authorList>
    </citation>
    <scope>NUCLEOTIDE SEQUENCE</scope>
</reference>
<protein>
    <recommendedName>
        <fullName evidence="1">CinA C-terminal domain-containing protein</fullName>
    </recommendedName>
</protein>